<evidence type="ECO:0000313" key="3">
    <source>
        <dbReference type="Proteomes" id="UP001283361"/>
    </source>
</evidence>
<reference evidence="2" key="1">
    <citation type="journal article" date="2023" name="G3 (Bethesda)">
        <title>A reference genome for the long-term kleptoplast-retaining sea slug Elysia crispata morphotype clarki.</title>
        <authorList>
            <person name="Eastman K.E."/>
            <person name="Pendleton A.L."/>
            <person name="Shaikh M.A."/>
            <person name="Suttiyut T."/>
            <person name="Ogas R."/>
            <person name="Tomko P."/>
            <person name="Gavelis G."/>
            <person name="Widhalm J.R."/>
            <person name="Wisecaver J.H."/>
        </authorList>
    </citation>
    <scope>NUCLEOTIDE SEQUENCE</scope>
    <source>
        <strain evidence="2">ECLA1</strain>
    </source>
</reference>
<dbReference type="EMBL" id="JAWDGP010004519">
    <property type="protein sequence ID" value="KAK3763693.1"/>
    <property type="molecule type" value="Genomic_DNA"/>
</dbReference>
<protein>
    <submittedName>
        <fullName evidence="2">Uncharacterized protein</fullName>
    </submittedName>
</protein>
<dbReference type="AlphaFoldDB" id="A0AAE1DBT9"/>
<feature type="region of interest" description="Disordered" evidence="1">
    <location>
        <begin position="1"/>
        <end position="35"/>
    </location>
</feature>
<evidence type="ECO:0000256" key="1">
    <source>
        <dbReference type="SAM" id="MobiDB-lite"/>
    </source>
</evidence>
<name>A0AAE1DBT9_9GAST</name>
<comment type="caution">
    <text evidence="2">The sequence shown here is derived from an EMBL/GenBank/DDBJ whole genome shotgun (WGS) entry which is preliminary data.</text>
</comment>
<accession>A0AAE1DBT9</accession>
<keyword evidence="3" id="KW-1185">Reference proteome</keyword>
<organism evidence="2 3">
    <name type="scientific">Elysia crispata</name>
    <name type="common">lettuce slug</name>
    <dbReference type="NCBI Taxonomy" id="231223"/>
    <lineage>
        <taxon>Eukaryota</taxon>
        <taxon>Metazoa</taxon>
        <taxon>Spiralia</taxon>
        <taxon>Lophotrochozoa</taxon>
        <taxon>Mollusca</taxon>
        <taxon>Gastropoda</taxon>
        <taxon>Heterobranchia</taxon>
        <taxon>Euthyneura</taxon>
        <taxon>Panpulmonata</taxon>
        <taxon>Sacoglossa</taxon>
        <taxon>Placobranchoidea</taxon>
        <taxon>Plakobranchidae</taxon>
        <taxon>Elysia</taxon>
    </lineage>
</organism>
<dbReference type="Proteomes" id="UP001283361">
    <property type="component" value="Unassembled WGS sequence"/>
</dbReference>
<feature type="compositionally biased region" description="Basic and acidic residues" evidence="1">
    <location>
        <begin position="8"/>
        <end position="24"/>
    </location>
</feature>
<gene>
    <name evidence="2" type="ORF">RRG08_020374</name>
</gene>
<evidence type="ECO:0000313" key="2">
    <source>
        <dbReference type="EMBL" id="KAK3763693.1"/>
    </source>
</evidence>
<feature type="compositionally biased region" description="Polar residues" evidence="1">
    <location>
        <begin position="26"/>
        <end position="35"/>
    </location>
</feature>
<sequence>MGPSIERSITRPERRPTAGLRETRQGGLTQSTSARGETLTFHRDDICFSLVSETMQRIQVSRAAGRIFQQSSDLCKMRISFFVIFFLKSIKKEKIFREALGWHPKERHTTCAMRHTMHDIRQDLTPYRTRNTTGVHMKIIYNVESSSFLTKMNEATFQHT</sequence>
<proteinExistence type="predicted"/>